<organism evidence="1 2">
    <name type="scientific">Nephila pilipes</name>
    <name type="common">Giant wood spider</name>
    <name type="synonym">Nephila maculata</name>
    <dbReference type="NCBI Taxonomy" id="299642"/>
    <lineage>
        <taxon>Eukaryota</taxon>
        <taxon>Metazoa</taxon>
        <taxon>Ecdysozoa</taxon>
        <taxon>Arthropoda</taxon>
        <taxon>Chelicerata</taxon>
        <taxon>Arachnida</taxon>
        <taxon>Araneae</taxon>
        <taxon>Araneomorphae</taxon>
        <taxon>Entelegynae</taxon>
        <taxon>Araneoidea</taxon>
        <taxon>Nephilidae</taxon>
        <taxon>Nephila</taxon>
    </lineage>
</organism>
<evidence type="ECO:0000313" key="2">
    <source>
        <dbReference type="Proteomes" id="UP000887013"/>
    </source>
</evidence>
<accession>A0A8X6TJL5</accession>
<protein>
    <submittedName>
        <fullName evidence="1">Uncharacterized protein</fullName>
    </submittedName>
</protein>
<dbReference type="EMBL" id="BMAW01058510">
    <property type="protein sequence ID" value="GFT16653.1"/>
    <property type="molecule type" value="Genomic_DNA"/>
</dbReference>
<dbReference type="AlphaFoldDB" id="A0A8X6TJL5"/>
<dbReference type="Proteomes" id="UP000887013">
    <property type="component" value="Unassembled WGS sequence"/>
</dbReference>
<proteinExistence type="predicted"/>
<comment type="caution">
    <text evidence="1">The sequence shown here is derived from an EMBL/GenBank/DDBJ whole genome shotgun (WGS) entry which is preliminary data.</text>
</comment>
<gene>
    <name evidence="1" type="ORF">NPIL_239681</name>
</gene>
<evidence type="ECO:0000313" key="1">
    <source>
        <dbReference type="EMBL" id="GFT16653.1"/>
    </source>
</evidence>
<name>A0A8X6TJL5_NEPPI</name>
<sequence>MEHVVRQGMVKALITYQEPQNNRILDSFSSPTWFQKKTFMDNFKRMIHETRVENWFDPDAVQWEKISQAFLRNPDRKLKNADKRLGLIYNNMFIVKCFLPLD</sequence>
<reference evidence="1" key="1">
    <citation type="submission" date="2020-08" db="EMBL/GenBank/DDBJ databases">
        <title>Multicomponent nature underlies the extraordinary mechanical properties of spider dragline silk.</title>
        <authorList>
            <person name="Kono N."/>
            <person name="Nakamura H."/>
            <person name="Mori M."/>
            <person name="Yoshida Y."/>
            <person name="Ohtoshi R."/>
            <person name="Malay A.D."/>
            <person name="Moran D.A.P."/>
            <person name="Tomita M."/>
            <person name="Numata K."/>
            <person name="Arakawa K."/>
        </authorList>
    </citation>
    <scope>NUCLEOTIDE SEQUENCE</scope>
</reference>
<keyword evidence="2" id="KW-1185">Reference proteome</keyword>